<evidence type="ECO:0000313" key="3">
    <source>
        <dbReference type="EMBL" id="KAE9167595.1"/>
    </source>
</evidence>
<name>A0A6A3GK19_9STRA</name>
<dbReference type="EMBL" id="QXGD01005060">
    <property type="protein sequence ID" value="KAE9167595.1"/>
    <property type="molecule type" value="Genomic_DNA"/>
</dbReference>
<dbReference type="Proteomes" id="UP000433483">
    <property type="component" value="Unassembled WGS sequence"/>
</dbReference>
<evidence type="ECO:0000313" key="5">
    <source>
        <dbReference type="Proteomes" id="UP000440367"/>
    </source>
</evidence>
<dbReference type="AlphaFoldDB" id="A0A6A3GK19"/>
<protein>
    <submittedName>
        <fullName evidence="1">Uncharacterized protein</fullName>
    </submittedName>
</protein>
<accession>A0A6A3GK19</accession>
<dbReference type="Proteomes" id="UP000460718">
    <property type="component" value="Unassembled WGS sequence"/>
</dbReference>
<evidence type="ECO:0000313" key="1">
    <source>
        <dbReference type="EMBL" id="KAE8956940.1"/>
    </source>
</evidence>
<evidence type="ECO:0000313" key="4">
    <source>
        <dbReference type="Proteomes" id="UP000433483"/>
    </source>
</evidence>
<dbReference type="EMBL" id="QXGB01010695">
    <property type="protein sequence ID" value="KAE9154698.1"/>
    <property type="molecule type" value="Genomic_DNA"/>
</dbReference>
<dbReference type="Proteomes" id="UP000440367">
    <property type="component" value="Unassembled WGS sequence"/>
</dbReference>
<dbReference type="EMBL" id="QXFW01007515">
    <property type="protein sequence ID" value="KAE8956940.1"/>
    <property type="molecule type" value="Genomic_DNA"/>
</dbReference>
<comment type="caution">
    <text evidence="1">The sequence shown here is derived from an EMBL/GenBank/DDBJ whole genome shotgun (WGS) entry which is preliminary data.</text>
</comment>
<sequence>MRCSSVFRALEARARSLFLALVRSFCEADILALFIRARSAFRARKAVALSCEVRIGAALGIASDSAARCSSAYAAAYLCWCSAGLSFSCLPSCSTVAPSVITTSGTLAVGTLASAASMPRAASSLSKLRLW</sequence>
<organism evidence="1 6">
    <name type="scientific">Phytophthora fragariae</name>
    <dbReference type="NCBI Taxonomy" id="53985"/>
    <lineage>
        <taxon>Eukaryota</taxon>
        <taxon>Sar</taxon>
        <taxon>Stramenopiles</taxon>
        <taxon>Oomycota</taxon>
        <taxon>Peronosporomycetes</taxon>
        <taxon>Peronosporales</taxon>
        <taxon>Peronosporaceae</taxon>
        <taxon>Phytophthora</taxon>
    </lineage>
</organism>
<evidence type="ECO:0000313" key="6">
    <source>
        <dbReference type="Proteomes" id="UP000460718"/>
    </source>
</evidence>
<gene>
    <name evidence="3" type="ORF">PF002_g30842</name>
    <name evidence="2" type="ORF">PF005_g33384</name>
    <name evidence="1" type="ORF">PF011_g31308</name>
</gene>
<reference evidence="1 6" key="1">
    <citation type="submission" date="2018-09" db="EMBL/GenBank/DDBJ databases">
        <title>Genomic investigation of the strawberry pathogen Phytophthora fragariae indicates pathogenicity is determined by transcriptional variation in three key races.</title>
        <authorList>
            <person name="Adams T.M."/>
            <person name="Armitage A.D."/>
            <person name="Sobczyk M.K."/>
            <person name="Bates H.J."/>
            <person name="Dunwell J.M."/>
            <person name="Nellist C.F."/>
            <person name="Harrison R.J."/>
        </authorList>
    </citation>
    <scope>NUCLEOTIDE SEQUENCE [LARGE SCALE GENOMIC DNA]</scope>
    <source>
        <strain evidence="3 5">BC-1</strain>
        <strain evidence="2 4">NOV-27</strain>
        <strain evidence="1 6">SCRP245</strain>
    </source>
</reference>
<proteinExistence type="predicted"/>
<keyword evidence="4" id="KW-1185">Reference proteome</keyword>
<evidence type="ECO:0000313" key="2">
    <source>
        <dbReference type="EMBL" id="KAE9154698.1"/>
    </source>
</evidence>